<dbReference type="Gene3D" id="3.40.50.300">
    <property type="entry name" value="P-loop containing nucleotide triphosphate hydrolases"/>
    <property type="match status" value="1"/>
</dbReference>
<dbReference type="InterPro" id="IPR027417">
    <property type="entry name" value="P-loop_NTPase"/>
</dbReference>
<sequence length="310" mass="34144">MQLFKPATYWKRLDDMTPSFVIEGLIHSDATMITGKPKAGKTNLTARMVSAIANQEETFLGKKVNQHGNVMIVCTDPGEAKKWGRRSFHYGCDSRVFVADFACADWNFIVPEVTEMKPALFVFDNILGATEGNSNQAEGANEVLMNLDKIIANGVPVVALHHSGKDYMDYTPRGPMGHTKYAAWMRHNVDVLKSGDQTLNLGISGNDTPEMSMSVSVKYQGDSLTATYDLLTEEIKKDKRVRGEDTHLKRRGLLDEVNSNPAFTGLKSKAAVGKKLYENFPGQYESADAARMAFSRAATGASYAEGKGWN</sequence>
<dbReference type="SUPFAM" id="SSF52540">
    <property type="entry name" value="P-loop containing nucleoside triphosphate hydrolases"/>
    <property type="match status" value="1"/>
</dbReference>
<name>A0A5C4Q9G1_9ACTN</name>
<evidence type="ECO:0000313" key="1">
    <source>
        <dbReference type="EMBL" id="TNH21440.1"/>
    </source>
</evidence>
<dbReference type="OrthoDB" id="5179038at2"/>
<accession>A0A5C4Q9G1</accession>
<protein>
    <submittedName>
        <fullName evidence="1">Uncharacterized protein</fullName>
    </submittedName>
</protein>
<evidence type="ECO:0000313" key="2">
    <source>
        <dbReference type="Proteomes" id="UP000306145"/>
    </source>
</evidence>
<dbReference type="EMBL" id="VDFY01000300">
    <property type="protein sequence ID" value="TNH21440.1"/>
    <property type="molecule type" value="Genomic_DNA"/>
</dbReference>
<dbReference type="Pfam" id="PF13481">
    <property type="entry name" value="AAA_25"/>
    <property type="match status" value="1"/>
</dbReference>
<organism evidence="1 2">
    <name type="scientific">Micromonospora orduensis</name>
    <dbReference type="NCBI Taxonomy" id="1420891"/>
    <lineage>
        <taxon>Bacteria</taxon>
        <taxon>Bacillati</taxon>
        <taxon>Actinomycetota</taxon>
        <taxon>Actinomycetes</taxon>
        <taxon>Micromonosporales</taxon>
        <taxon>Micromonosporaceae</taxon>
        <taxon>Micromonospora</taxon>
    </lineage>
</organism>
<gene>
    <name evidence="1" type="ORF">FHG89_31625</name>
</gene>
<proteinExistence type="predicted"/>
<reference evidence="1 2" key="1">
    <citation type="submission" date="2019-06" db="EMBL/GenBank/DDBJ databases">
        <title>Micromonospora ordensis sp. nov., isolated from deep marine sediment.</title>
        <authorList>
            <person name="Veyisoglu A."/>
            <person name="Carro L."/>
            <person name="Klenk H.-P."/>
            <person name="Sahin N."/>
        </authorList>
    </citation>
    <scope>NUCLEOTIDE SEQUENCE [LARGE SCALE GENOMIC DNA]</scope>
    <source>
        <strain evidence="1 2">S2509</strain>
    </source>
</reference>
<dbReference type="Proteomes" id="UP000306145">
    <property type="component" value="Unassembled WGS sequence"/>
</dbReference>
<comment type="caution">
    <text evidence="1">The sequence shown here is derived from an EMBL/GenBank/DDBJ whole genome shotgun (WGS) entry which is preliminary data.</text>
</comment>
<dbReference type="AlphaFoldDB" id="A0A5C4Q9G1"/>
<keyword evidence="2" id="KW-1185">Reference proteome</keyword>